<dbReference type="NCBIfam" id="NF007767">
    <property type="entry name" value="PRK10452.1"/>
    <property type="match status" value="1"/>
</dbReference>
<dbReference type="InterPro" id="IPR037185">
    <property type="entry name" value="EmrE-like"/>
</dbReference>
<evidence type="ECO:0000313" key="12">
    <source>
        <dbReference type="EMBL" id="ARJ43188.1"/>
    </source>
</evidence>
<dbReference type="OrthoDB" id="9808638at2"/>
<proteinExistence type="inferred from homology"/>
<evidence type="ECO:0000256" key="7">
    <source>
        <dbReference type="ARBA" id="ARBA00022692"/>
    </source>
</evidence>
<dbReference type="EMBL" id="CP019706">
    <property type="protein sequence ID" value="ARJ43188.1"/>
    <property type="molecule type" value="Genomic_DNA"/>
</dbReference>
<dbReference type="GO" id="GO:0015297">
    <property type="term" value="F:antiporter activity"/>
    <property type="evidence" value="ECO:0007669"/>
    <property type="project" value="TreeGrafter"/>
</dbReference>
<dbReference type="SUPFAM" id="SSF103481">
    <property type="entry name" value="Multidrug resistance efflux transporter EmrE"/>
    <property type="match status" value="1"/>
</dbReference>
<evidence type="ECO:0000256" key="5">
    <source>
        <dbReference type="ARBA" id="ARBA00022475"/>
    </source>
</evidence>
<dbReference type="PANTHER" id="PTHR30561:SF2">
    <property type="entry name" value="SPERMIDINE EXPORT PROTEIN MDTJ"/>
    <property type="match status" value="1"/>
</dbReference>
<evidence type="ECO:0000256" key="11">
    <source>
        <dbReference type="SAM" id="Phobius"/>
    </source>
</evidence>
<feature type="transmembrane region" description="Helical" evidence="11">
    <location>
        <begin position="85"/>
        <end position="102"/>
    </location>
</feature>
<dbReference type="GO" id="GO:0005886">
    <property type="term" value="C:plasma membrane"/>
    <property type="evidence" value="ECO:0007669"/>
    <property type="project" value="UniProtKB-SubCell"/>
</dbReference>
<comment type="subcellular location">
    <subcellularLocation>
        <location evidence="1">Cell inner membrane</location>
        <topology evidence="1">Multi-pass membrane protein</topology>
    </subcellularLocation>
    <subcellularLocation>
        <location evidence="10">Cell membrane</location>
        <topology evidence="10">Multi-pass membrane protein</topology>
    </subcellularLocation>
</comment>
<dbReference type="PANTHER" id="PTHR30561">
    <property type="entry name" value="SMR FAMILY PROTON-DEPENDENT DRUG EFFLUX TRANSPORTER SUGE"/>
    <property type="match status" value="1"/>
</dbReference>
<reference evidence="12 13" key="1">
    <citation type="submission" date="2017-02" db="EMBL/GenBank/DDBJ databases">
        <title>Complete genome sequence of the drought resistance-promoting endophyte Pantoea alhagi LTYR-11Z.</title>
        <authorList>
            <person name="Zhang L."/>
        </authorList>
    </citation>
    <scope>NUCLEOTIDE SEQUENCE [LARGE SCALE GENOMIC DNA]</scope>
    <source>
        <strain evidence="12 13">LTYR-11Z</strain>
    </source>
</reference>
<dbReference type="RefSeq" id="WP_085071244.1">
    <property type="nucleotide sequence ID" value="NZ_CP019706.1"/>
</dbReference>
<evidence type="ECO:0000256" key="9">
    <source>
        <dbReference type="ARBA" id="ARBA00023136"/>
    </source>
</evidence>
<evidence type="ECO:0000256" key="2">
    <source>
        <dbReference type="ARBA" id="ARBA00011358"/>
    </source>
</evidence>
<accession>A0A1W6B7V5</accession>
<evidence type="ECO:0000256" key="1">
    <source>
        <dbReference type="ARBA" id="ARBA00004429"/>
    </source>
</evidence>
<comment type="similarity">
    <text evidence="10">Belongs to the drug/metabolite transporter (DMT) superfamily. Small multidrug resistance (SMR) (TC 2.A.7.1) family.</text>
</comment>
<dbReference type="GO" id="GO:0015199">
    <property type="term" value="F:amino-acid betaine transmembrane transporter activity"/>
    <property type="evidence" value="ECO:0007669"/>
    <property type="project" value="TreeGrafter"/>
</dbReference>
<keyword evidence="6" id="KW-0997">Cell inner membrane</keyword>
<keyword evidence="5" id="KW-1003">Cell membrane</keyword>
<keyword evidence="9 11" id="KW-0472">Membrane</keyword>
<evidence type="ECO:0000256" key="6">
    <source>
        <dbReference type="ARBA" id="ARBA00022519"/>
    </source>
</evidence>
<organism evidence="12 13">
    <name type="scientific">Pantoea alhagi</name>
    <dbReference type="NCBI Taxonomy" id="1891675"/>
    <lineage>
        <taxon>Bacteria</taxon>
        <taxon>Pseudomonadati</taxon>
        <taxon>Pseudomonadota</taxon>
        <taxon>Gammaproteobacteria</taxon>
        <taxon>Enterobacterales</taxon>
        <taxon>Erwiniaceae</taxon>
        <taxon>Pantoea</taxon>
    </lineage>
</organism>
<dbReference type="STRING" id="1891675.B1H58_14895"/>
<dbReference type="Gene3D" id="1.10.3730.20">
    <property type="match status" value="1"/>
</dbReference>
<evidence type="ECO:0000256" key="3">
    <source>
        <dbReference type="ARBA" id="ARBA00021112"/>
    </source>
</evidence>
<dbReference type="AlphaFoldDB" id="A0A1W6B7V5"/>
<evidence type="ECO:0000256" key="8">
    <source>
        <dbReference type="ARBA" id="ARBA00022989"/>
    </source>
</evidence>
<evidence type="ECO:0000256" key="4">
    <source>
        <dbReference type="ARBA" id="ARBA00022448"/>
    </source>
</evidence>
<dbReference type="GO" id="GO:0015220">
    <property type="term" value="F:choline transmembrane transporter activity"/>
    <property type="evidence" value="ECO:0007669"/>
    <property type="project" value="TreeGrafter"/>
</dbReference>
<feature type="transmembrane region" description="Helical" evidence="11">
    <location>
        <begin position="58"/>
        <end position="79"/>
    </location>
</feature>
<keyword evidence="4" id="KW-0813">Transport</keyword>
<dbReference type="KEGG" id="palh:B1H58_14895"/>
<gene>
    <name evidence="12" type="ORF">B1H58_14895</name>
</gene>
<keyword evidence="7 10" id="KW-0812">Transmembrane</keyword>
<keyword evidence="8 11" id="KW-1133">Transmembrane helix</keyword>
<evidence type="ECO:0000256" key="10">
    <source>
        <dbReference type="RuleBase" id="RU003942"/>
    </source>
</evidence>
<dbReference type="GO" id="GO:0031460">
    <property type="term" value="P:glycine betaine transport"/>
    <property type="evidence" value="ECO:0007669"/>
    <property type="project" value="TreeGrafter"/>
</dbReference>
<dbReference type="InterPro" id="IPR000390">
    <property type="entry name" value="Small_drug/metabolite_transptr"/>
</dbReference>
<dbReference type="Proteomes" id="UP000192900">
    <property type="component" value="Chromosome"/>
</dbReference>
<keyword evidence="13" id="KW-1185">Reference proteome</keyword>
<comment type="subunit">
    <text evidence="2">Forms a complex with MdtI.</text>
</comment>
<protein>
    <recommendedName>
        <fullName evidence="3">Spermidine export protein MdtJ</fullName>
    </recommendedName>
</protein>
<dbReference type="InterPro" id="IPR045324">
    <property type="entry name" value="Small_multidrug_res"/>
</dbReference>
<evidence type="ECO:0000313" key="13">
    <source>
        <dbReference type="Proteomes" id="UP000192900"/>
    </source>
</evidence>
<dbReference type="Pfam" id="PF00893">
    <property type="entry name" value="Multi_Drug_Res"/>
    <property type="match status" value="1"/>
</dbReference>
<feature type="transmembrane region" description="Helical" evidence="11">
    <location>
        <begin position="33"/>
        <end position="51"/>
    </location>
</feature>
<dbReference type="GO" id="GO:1903711">
    <property type="term" value="P:spermidine transmembrane transport"/>
    <property type="evidence" value="ECO:0007669"/>
    <property type="project" value="TreeGrafter"/>
</dbReference>
<name>A0A1W6B7V5_9GAMM</name>
<sequence>MKYWFFLAVSIIAEVSGTLSMKYASLYGGKLGHLMMYIMITLSYIALSLAIKRIALGVAYALWEGVGVLLITLCSVTLFAESLPLIKGLGLMVLIAGILLLHGGTDKASKRKDEKGDLHATA</sequence>